<evidence type="ECO:0000259" key="3">
    <source>
        <dbReference type="PROSITE" id="PS50995"/>
    </source>
</evidence>
<accession>A0ABT5DK76</accession>
<dbReference type="PANTHER" id="PTHR43877:SF2">
    <property type="entry name" value="AMINOALKYLPHOSPHONATE N-ACETYLTRANSFERASE-RELATED"/>
    <property type="match status" value="1"/>
</dbReference>
<comment type="caution">
    <text evidence="5">The sequence shown here is derived from an EMBL/GenBank/DDBJ whole genome shotgun (WGS) entry which is preliminary data.</text>
</comment>
<dbReference type="PROSITE" id="PS51186">
    <property type="entry name" value="GNAT"/>
    <property type="match status" value="1"/>
</dbReference>
<dbReference type="Gene3D" id="3.40.630.30">
    <property type="match status" value="1"/>
</dbReference>
<name>A0ABT5DK76_9BACT</name>
<keyword evidence="2" id="KW-0012">Acyltransferase</keyword>
<evidence type="ECO:0000313" key="6">
    <source>
        <dbReference type="Proteomes" id="UP001221838"/>
    </source>
</evidence>
<evidence type="ECO:0000256" key="1">
    <source>
        <dbReference type="ARBA" id="ARBA00022679"/>
    </source>
</evidence>
<evidence type="ECO:0000256" key="2">
    <source>
        <dbReference type="ARBA" id="ARBA00023315"/>
    </source>
</evidence>
<evidence type="ECO:0000259" key="4">
    <source>
        <dbReference type="PROSITE" id="PS51186"/>
    </source>
</evidence>
<dbReference type="InterPro" id="IPR050832">
    <property type="entry name" value="Bact_Acetyltransf"/>
</dbReference>
<dbReference type="InterPro" id="IPR036390">
    <property type="entry name" value="WH_DNA-bd_sf"/>
</dbReference>
<dbReference type="Gene3D" id="1.10.10.10">
    <property type="entry name" value="Winged helix-like DNA-binding domain superfamily/Winged helix DNA-binding domain"/>
    <property type="match status" value="1"/>
</dbReference>
<dbReference type="Proteomes" id="UP001221838">
    <property type="component" value="Unassembled WGS sequence"/>
</dbReference>
<dbReference type="Pfam" id="PF12802">
    <property type="entry name" value="MarR_2"/>
    <property type="match status" value="1"/>
</dbReference>
<dbReference type="PANTHER" id="PTHR43877">
    <property type="entry name" value="AMINOALKYLPHOSPHONATE N-ACETYLTRANSFERASE-RELATED-RELATED"/>
    <property type="match status" value="1"/>
</dbReference>
<dbReference type="SUPFAM" id="SSF55729">
    <property type="entry name" value="Acyl-CoA N-acyltransferases (Nat)"/>
    <property type="match status" value="1"/>
</dbReference>
<protein>
    <submittedName>
        <fullName evidence="5">Helix-turn-helix domain-containing GNAT family N-acetyltransferase</fullName>
    </submittedName>
</protein>
<feature type="domain" description="N-acetyltransferase" evidence="4">
    <location>
        <begin position="145"/>
        <end position="296"/>
    </location>
</feature>
<dbReference type="SMART" id="SM00347">
    <property type="entry name" value="HTH_MARR"/>
    <property type="match status" value="1"/>
</dbReference>
<dbReference type="InterPro" id="IPR000182">
    <property type="entry name" value="GNAT_dom"/>
</dbReference>
<dbReference type="PROSITE" id="PS50995">
    <property type="entry name" value="HTH_MARR_2"/>
    <property type="match status" value="1"/>
</dbReference>
<sequence>MTSHTAILRRFNRTYTQRIGALEESFLGLGWPLGASRLVFEIGSSTGGGPTVRDLRERLGLDSGYLSRLLRRLEDAGVVKVLPDPGDRRRRVATLTARGRRVWQKLEERSESLAQGLIAPLTGRQRERLAEALATADLLVRAATVHLREVGPGDPLAIEAVGRYFAELNARFPGGFDPGDAATTDAASMGAGAGVFVVATSDGQPVACGGVQQIGDGIGEIKRMWVHPEWRGAGLGSRMLRHLEDEAARLGHTRICLDTHDTLTEAIAMYERAGYLPVERYNDNPYARRWFAKDLPGA</sequence>
<dbReference type="Pfam" id="PF00583">
    <property type="entry name" value="Acetyltransf_1"/>
    <property type="match status" value="1"/>
</dbReference>
<dbReference type="RefSeq" id="WP_272144479.1">
    <property type="nucleotide sequence ID" value="NZ_JAQNDM010000002.1"/>
</dbReference>
<dbReference type="CDD" id="cd00090">
    <property type="entry name" value="HTH_ARSR"/>
    <property type="match status" value="1"/>
</dbReference>
<feature type="domain" description="HTH marR-type" evidence="3">
    <location>
        <begin position="1"/>
        <end position="138"/>
    </location>
</feature>
<organism evidence="5 6">
    <name type="scientific">Stigmatella ashevillensis</name>
    <dbReference type="NCBI Taxonomy" id="2995309"/>
    <lineage>
        <taxon>Bacteria</taxon>
        <taxon>Pseudomonadati</taxon>
        <taxon>Myxococcota</taxon>
        <taxon>Myxococcia</taxon>
        <taxon>Myxococcales</taxon>
        <taxon>Cystobacterineae</taxon>
        <taxon>Archangiaceae</taxon>
        <taxon>Stigmatella</taxon>
    </lineage>
</organism>
<keyword evidence="6" id="KW-1185">Reference proteome</keyword>
<dbReference type="InterPro" id="IPR011991">
    <property type="entry name" value="ArsR-like_HTH"/>
</dbReference>
<dbReference type="SUPFAM" id="SSF46785">
    <property type="entry name" value="Winged helix' DNA-binding domain"/>
    <property type="match status" value="1"/>
</dbReference>
<dbReference type="InterPro" id="IPR000835">
    <property type="entry name" value="HTH_MarR-typ"/>
</dbReference>
<reference evidence="5 6" key="1">
    <citation type="submission" date="2022-11" db="EMBL/GenBank/DDBJ databases">
        <title>Minimal conservation of predation-associated metabolite biosynthetic gene clusters underscores biosynthetic potential of Myxococcota including descriptions for ten novel species: Archangium lansinium sp. nov., Myxococcus landrumus sp. nov., Nannocystis bai.</title>
        <authorList>
            <person name="Ahearne A."/>
            <person name="Stevens C."/>
            <person name="Dowd S."/>
        </authorList>
    </citation>
    <scope>NUCLEOTIDE SEQUENCE [LARGE SCALE GENOMIC DNA]</scope>
    <source>
        <strain evidence="5 6">NCWAL01</strain>
    </source>
</reference>
<gene>
    <name evidence="5" type="ORF">POL68_36325</name>
</gene>
<keyword evidence="1" id="KW-0808">Transferase</keyword>
<proteinExistence type="predicted"/>
<evidence type="ECO:0000313" key="5">
    <source>
        <dbReference type="EMBL" id="MDC0713989.1"/>
    </source>
</evidence>
<dbReference type="EMBL" id="JAQNDM010000002">
    <property type="protein sequence ID" value="MDC0713989.1"/>
    <property type="molecule type" value="Genomic_DNA"/>
</dbReference>
<dbReference type="InterPro" id="IPR036388">
    <property type="entry name" value="WH-like_DNA-bd_sf"/>
</dbReference>
<dbReference type="CDD" id="cd04301">
    <property type="entry name" value="NAT_SF"/>
    <property type="match status" value="1"/>
</dbReference>
<dbReference type="InterPro" id="IPR016181">
    <property type="entry name" value="Acyl_CoA_acyltransferase"/>
</dbReference>